<gene>
    <name evidence="2" type="ORF">JOF56_002174</name>
</gene>
<proteinExistence type="predicted"/>
<dbReference type="EC" id="1.5.3.1" evidence="2"/>
<reference evidence="2 3" key="1">
    <citation type="submission" date="2021-03" db="EMBL/GenBank/DDBJ databases">
        <title>Sequencing the genomes of 1000 actinobacteria strains.</title>
        <authorList>
            <person name="Klenk H.-P."/>
        </authorList>
    </citation>
    <scope>NUCLEOTIDE SEQUENCE [LARGE SCALE GENOMIC DNA]</scope>
    <source>
        <strain evidence="2 3">DSM 46670</strain>
    </source>
</reference>
<evidence type="ECO:0000313" key="2">
    <source>
        <dbReference type="EMBL" id="MBP2321789.1"/>
    </source>
</evidence>
<accession>A0ABS4TCU1</accession>
<dbReference type="EMBL" id="JAGINW010000001">
    <property type="protein sequence ID" value="MBP2321789.1"/>
    <property type="molecule type" value="Genomic_DNA"/>
</dbReference>
<keyword evidence="2" id="KW-0560">Oxidoreductase</keyword>
<evidence type="ECO:0000313" key="3">
    <source>
        <dbReference type="Proteomes" id="UP001519332"/>
    </source>
</evidence>
<dbReference type="Pfam" id="PF04268">
    <property type="entry name" value="SoxG"/>
    <property type="match status" value="1"/>
</dbReference>
<name>A0ABS4TCU1_9PSEU</name>
<feature type="region of interest" description="Disordered" evidence="1">
    <location>
        <begin position="178"/>
        <end position="206"/>
    </location>
</feature>
<dbReference type="InterPro" id="IPR007375">
    <property type="entry name" value="SoxG"/>
</dbReference>
<dbReference type="InterPro" id="IPR027266">
    <property type="entry name" value="TrmE/GcvT-like"/>
</dbReference>
<feature type="compositionally biased region" description="Basic and acidic residues" evidence="1">
    <location>
        <begin position="196"/>
        <end position="206"/>
    </location>
</feature>
<keyword evidence="3" id="KW-1185">Reference proteome</keyword>
<dbReference type="RefSeq" id="WP_307855029.1">
    <property type="nucleotide sequence ID" value="NZ_JAGINW010000001.1"/>
</dbReference>
<dbReference type="Gene3D" id="3.30.70.1520">
    <property type="entry name" value="Heterotetrameric sarcosine oxidase"/>
    <property type="match status" value="1"/>
</dbReference>
<sequence length="206" mass="22111">MTVEFLRRSPLAGYLGITEIPFLTMVNVRVSPTSAAAARISARLGGPLPVVPGAVVDAGDRDILWLGPDEWLVVGPDGDTGLAELLTEPGASIVDVSANRTTVEVRSRELLEHGCTLDLHPRALHAGHCAQTTIARTQVILWQTSDEPVYRLLVRGSFATYLADWLVDVSRCVSAMSNAPRTSTGAAGAQVNDLGITRDHPHRESR</sequence>
<comment type="caution">
    <text evidence="2">The sequence shown here is derived from an EMBL/GenBank/DDBJ whole genome shotgun (WGS) entry which is preliminary data.</text>
</comment>
<dbReference type="GO" id="GO:0008115">
    <property type="term" value="F:sarcosine oxidase activity"/>
    <property type="evidence" value="ECO:0007669"/>
    <property type="project" value="UniProtKB-EC"/>
</dbReference>
<dbReference type="Gene3D" id="3.30.1360.120">
    <property type="entry name" value="Probable tRNA modification gtpase trme, domain 1"/>
    <property type="match status" value="1"/>
</dbReference>
<evidence type="ECO:0000256" key="1">
    <source>
        <dbReference type="SAM" id="MobiDB-lite"/>
    </source>
</evidence>
<organism evidence="2 3">
    <name type="scientific">Kibdelosporangium banguiense</name>
    <dbReference type="NCBI Taxonomy" id="1365924"/>
    <lineage>
        <taxon>Bacteria</taxon>
        <taxon>Bacillati</taxon>
        <taxon>Actinomycetota</taxon>
        <taxon>Actinomycetes</taxon>
        <taxon>Pseudonocardiales</taxon>
        <taxon>Pseudonocardiaceae</taxon>
        <taxon>Kibdelosporangium</taxon>
    </lineage>
</organism>
<dbReference type="Proteomes" id="UP001519332">
    <property type="component" value="Unassembled WGS sequence"/>
</dbReference>
<dbReference type="SUPFAM" id="SSF103025">
    <property type="entry name" value="Folate-binding domain"/>
    <property type="match status" value="1"/>
</dbReference>
<protein>
    <submittedName>
        <fullName evidence="2">Sarcosine oxidase subunit gamma</fullName>
        <ecNumber evidence="2">1.5.3.1</ecNumber>
    </submittedName>
</protein>